<protein>
    <submittedName>
        <fullName evidence="2">Uncharacterized protein</fullName>
    </submittedName>
</protein>
<evidence type="ECO:0000256" key="1">
    <source>
        <dbReference type="SAM" id="Phobius"/>
    </source>
</evidence>
<sequence length="89" mass="9906">MLKSSNFFLLISFFLLLVNGSALGFILFHARLGDGFGLSLFCCTSLLGALLASIAFETKSTYYSRLFFYSHLVITILPLYYVGISKMLS</sequence>
<organism evidence="2 3">
    <name type="scientific">Metabacillus endolithicus</name>
    <dbReference type="NCBI Taxonomy" id="1535204"/>
    <lineage>
        <taxon>Bacteria</taxon>
        <taxon>Bacillati</taxon>
        <taxon>Bacillota</taxon>
        <taxon>Bacilli</taxon>
        <taxon>Bacillales</taxon>
        <taxon>Bacillaceae</taxon>
        <taxon>Metabacillus</taxon>
    </lineage>
</organism>
<dbReference type="EMBL" id="JBHUIK010000001">
    <property type="protein sequence ID" value="MFD2213186.1"/>
    <property type="molecule type" value="Genomic_DNA"/>
</dbReference>
<keyword evidence="1" id="KW-0812">Transmembrane</keyword>
<reference evidence="3" key="1">
    <citation type="journal article" date="2019" name="Int. J. Syst. Evol. Microbiol.">
        <title>The Global Catalogue of Microorganisms (GCM) 10K type strain sequencing project: providing services to taxonomists for standard genome sequencing and annotation.</title>
        <authorList>
            <consortium name="The Broad Institute Genomics Platform"/>
            <consortium name="The Broad Institute Genome Sequencing Center for Infectious Disease"/>
            <person name="Wu L."/>
            <person name="Ma J."/>
        </authorList>
    </citation>
    <scope>NUCLEOTIDE SEQUENCE [LARGE SCALE GENOMIC DNA]</scope>
    <source>
        <strain evidence="3">CGMCC 1.15474</strain>
    </source>
</reference>
<evidence type="ECO:0000313" key="2">
    <source>
        <dbReference type="EMBL" id="MFD2213186.1"/>
    </source>
</evidence>
<dbReference type="RefSeq" id="WP_247341282.1">
    <property type="nucleotide sequence ID" value="NZ_CP095550.1"/>
</dbReference>
<proteinExistence type="predicted"/>
<evidence type="ECO:0000313" key="3">
    <source>
        <dbReference type="Proteomes" id="UP001597318"/>
    </source>
</evidence>
<feature type="transmembrane region" description="Helical" evidence="1">
    <location>
        <begin position="66"/>
        <end position="84"/>
    </location>
</feature>
<feature type="transmembrane region" description="Helical" evidence="1">
    <location>
        <begin position="7"/>
        <end position="30"/>
    </location>
</feature>
<keyword evidence="1" id="KW-0472">Membrane</keyword>
<keyword evidence="1" id="KW-1133">Transmembrane helix</keyword>
<accession>A0ABW5BWK4</accession>
<feature type="transmembrane region" description="Helical" evidence="1">
    <location>
        <begin position="36"/>
        <end position="54"/>
    </location>
</feature>
<comment type="caution">
    <text evidence="2">The sequence shown here is derived from an EMBL/GenBank/DDBJ whole genome shotgun (WGS) entry which is preliminary data.</text>
</comment>
<name>A0ABW5BWK4_9BACI</name>
<keyword evidence="3" id="KW-1185">Reference proteome</keyword>
<gene>
    <name evidence="2" type="ORF">ACFSKK_05585</name>
</gene>
<dbReference type="Proteomes" id="UP001597318">
    <property type="component" value="Unassembled WGS sequence"/>
</dbReference>